<comment type="caution">
    <text evidence="3">The sequence shown here is derived from an EMBL/GenBank/DDBJ whole genome shotgun (WGS) entry which is preliminary data.</text>
</comment>
<evidence type="ECO:0000256" key="1">
    <source>
        <dbReference type="SAM" id="MobiDB-lite"/>
    </source>
</evidence>
<gene>
    <name evidence="3" type="ORF">EHT87_27055</name>
</gene>
<proteinExistence type="predicted"/>
<sequence length="139" mass="16102">MNAQLCCQFRQWALLVVFSFLQACQTPAEKPPENLIPEAKMAQILTEIHLAEARVTKMNRASQDSNTLIYKHLEKQIFQKYKVDTAAYSQSYKYYSSDPEQLAGIYKKVTEELERRKKPVDTTTTSKSRLPARLKNLKK</sequence>
<dbReference type="Pfam" id="PF14129">
    <property type="entry name" value="DUF4296"/>
    <property type="match status" value="1"/>
</dbReference>
<evidence type="ECO:0000313" key="4">
    <source>
        <dbReference type="Proteomes" id="UP000274271"/>
    </source>
</evidence>
<feature type="region of interest" description="Disordered" evidence="1">
    <location>
        <begin position="114"/>
        <end position="139"/>
    </location>
</feature>
<evidence type="ECO:0000313" key="3">
    <source>
        <dbReference type="EMBL" id="RRB10809.1"/>
    </source>
</evidence>
<dbReference type="Proteomes" id="UP000274271">
    <property type="component" value="Unassembled WGS sequence"/>
</dbReference>
<organism evidence="3 4">
    <name type="scientific">Larkinella knui</name>
    <dbReference type="NCBI Taxonomy" id="2025310"/>
    <lineage>
        <taxon>Bacteria</taxon>
        <taxon>Pseudomonadati</taxon>
        <taxon>Bacteroidota</taxon>
        <taxon>Cytophagia</taxon>
        <taxon>Cytophagales</taxon>
        <taxon>Spirosomataceae</taxon>
        <taxon>Larkinella</taxon>
    </lineage>
</organism>
<reference evidence="3 4" key="1">
    <citation type="submission" date="2018-11" db="EMBL/GenBank/DDBJ databases">
        <authorList>
            <person name="Zhou Z."/>
            <person name="Wang G."/>
        </authorList>
    </citation>
    <scope>NUCLEOTIDE SEQUENCE [LARGE SCALE GENOMIC DNA]</scope>
    <source>
        <strain evidence="3 4">KCTC42998</strain>
    </source>
</reference>
<feature type="compositionally biased region" description="Basic residues" evidence="1">
    <location>
        <begin position="130"/>
        <end position="139"/>
    </location>
</feature>
<dbReference type="AlphaFoldDB" id="A0A3P1CBV0"/>
<accession>A0A3P1CBV0</accession>
<keyword evidence="4" id="KW-1185">Reference proteome</keyword>
<dbReference type="EMBL" id="RQJP01000006">
    <property type="protein sequence ID" value="RRB10809.1"/>
    <property type="molecule type" value="Genomic_DNA"/>
</dbReference>
<dbReference type="RefSeq" id="WP_124909902.1">
    <property type="nucleotide sequence ID" value="NZ_RQJP01000006.1"/>
</dbReference>
<evidence type="ECO:0000259" key="2">
    <source>
        <dbReference type="Pfam" id="PF14129"/>
    </source>
</evidence>
<name>A0A3P1CBV0_9BACT</name>
<dbReference type="InterPro" id="IPR025381">
    <property type="entry name" value="DUF4296"/>
</dbReference>
<feature type="domain" description="DUF4296" evidence="2">
    <location>
        <begin position="32"/>
        <end position="118"/>
    </location>
</feature>
<protein>
    <submittedName>
        <fullName evidence="3">DUF4296 domain-containing protein</fullName>
    </submittedName>
</protein>
<dbReference type="OrthoDB" id="981921at2"/>